<dbReference type="Proteomes" id="UP000266841">
    <property type="component" value="Unassembled WGS sequence"/>
</dbReference>
<feature type="non-terminal residue" evidence="2">
    <location>
        <position position="1"/>
    </location>
</feature>
<evidence type="ECO:0000313" key="2">
    <source>
        <dbReference type="EMBL" id="EJK57443.1"/>
    </source>
</evidence>
<comment type="caution">
    <text evidence="2">The sequence shown here is derived from an EMBL/GenBank/DDBJ whole genome shotgun (WGS) entry which is preliminary data.</text>
</comment>
<keyword evidence="1" id="KW-1133">Transmembrane helix</keyword>
<organism evidence="2 3">
    <name type="scientific">Thalassiosira oceanica</name>
    <name type="common">Marine diatom</name>
    <dbReference type="NCBI Taxonomy" id="159749"/>
    <lineage>
        <taxon>Eukaryota</taxon>
        <taxon>Sar</taxon>
        <taxon>Stramenopiles</taxon>
        <taxon>Ochrophyta</taxon>
        <taxon>Bacillariophyta</taxon>
        <taxon>Coscinodiscophyceae</taxon>
        <taxon>Thalassiosirophycidae</taxon>
        <taxon>Thalassiosirales</taxon>
        <taxon>Thalassiosiraceae</taxon>
        <taxon>Thalassiosira</taxon>
    </lineage>
</organism>
<keyword evidence="1" id="KW-0472">Membrane</keyword>
<keyword evidence="1" id="KW-0812">Transmembrane</keyword>
<feature type="transmembrane region" description="Helical" evidence="1">
    <location>
        <begin position="21"/>
        <end position="40"/>
    </location>
</feature>
<proteinExistence type="predicted"/>
<keyword evidence="3" id="KW-1185">Reference proteome</keyword>
<dbReference type="EMBL" id="AGNL01028211">
    <property type="protein sequence ID" value="EJK57443.1"/>
    <property type="molecule type" value="Genomic_DNA"/>
</dbReference>
<evidence type="ECO:0000256" key="1">
    <source>
        <dbReference type="SAM" id="Phobius"/>
    </source>
</evidence>
<name>K0RUA4_THAOC</name>
<sequence>LPPSTKRLRAYIAWEKRFWETRTFLSCMAYLFLVALIVAAEEAHRSQLMDITEESGAALIWTYYGILWFWVLIQLTCTVYLFLSGAFFYKFSGRAVVFEIIFSVLVFLPEWMNSILPPPGEVLWQAYIIPTEGELKQSKKGEGPPLVKGISSVFGGKERF</sequence>
<dbReference type="AlphaFoldDB" id="K0RUA4"/>
<gene>
    <name evidence="2" type="ORF">THAOC_22511</name>
</gene>
<reference evidence="2 3" key="1">
    <citation type="journal article" date="2012" name="Genome Biol.">
        <title>Genome and low-iron response of an oceanic diatom adapted to chronic iron limitation.</title>
        <authorList>
            <person name="Lommer M."/>
            <person name="Specht M."/>
            <person name="Roy A.S."/>
            <person name="Kraemer L."/>
            <person name="Andreson R."/>
            <person name="Gutowska M.A."/>
            <person name="Wolf J."/>
            <person name="Bergner S.V."/>
            <person name="Schilhabel M.B."/>
            <person name="Klostermeier U.C."/>
            <person name="Beiko R.G."/>
            <person name="Rosenstiel P."/>
            <person name="Hippler M."/>
            <person name="Laroche J."/>
        </authorList>
    </citation>
    <scope>NUCLEOTIDE SEQUENCE [LARGE SCALE GENOMIC DNA]</scope>
    <source>
        <strain evidence="2 3">CCMP1005</strain>
    </source>
</reference>
<feature type="transmembrane region" description="Helical" evidence="1">
    <location>
        <begin position="95"/>
        <end position="112"/>
    </location>
</feature>
<accession>K0RUA4</accession>
<evidence type="ECO:0000313" key="3">
    <source>
        <dbReference type="Proteomes" id="UP000266841"/>
    </source>
</evidence>
<protein>
    <submittedName>
        <fullName evidence="2">Uncharacterized protein</fullName>
    </submittedName>
</protein>
<feature type="transmembrane region" description="Helical" evidence="1">
    <location>
        <begin position="60"/>
        <end position="83"/>
    </location>
</feature>